<comment type="cofactor">
    <cofactor evidence="7">
        <name>Zn(2+)</name>
        <dbReference type="ChEBI" id="CHEBI:29105"/>
    </cofactor>
    <text evidence="7">Binds 1 zinc ion per subunit.</text>
</comment>
<keyword evidence="11" id="KW-1185">Reference proteome</keyword>
<dbReference type="EC" id="3.5.4.33" evidence="7"/>
<dbReference type="Gene3D" id="3.40.140.10">
    <property type="entry name" value="Cytidine Deaminase, domain 2"/>
    <property type="match status" value="1"/>
</dbReference>
<organism evidence="10 11">
    <name type="scientific">Ileibacterium valens</name>
    <dbReference type="NCBI Taxonomy" id="1862668"/>
    <lineage>
        <taxon>Bacteria</taxon>
        <taxon>Bacillati</taxon>
        <taxon>Bacillota</taxon>
        <taxon>Erysipelotrichia</taxon>
        <taxon>Erysipelotrichales</taxon>
        <taxon>Erysipelotrichaceae</taxon>
        <taxon>Ileibacterium</taxon>
    </lineage>
</organism>
<comment type="subunit">
    <text evidence="1 7">Homodimer.</text>
</comment>
<dbReference type="HAMAP" id="MF_00972">
    <property type="entry name" value="tRNA_aden_deaminase"/>
    <property type="match status" value="1"/>
</dbReference>
<dbReference type="PANTHER" id="PTHR11079:SF202">
    <property type="entry name" value="TRNA-SPECIFIC ADENOSINE DEAMINASE"/>
    <property type="match status" value="1"/>
</dbReference>
<feature type="domain" description="CMP/dCMP-type deaminase" evidence="9">
    <location>
        <begin position="15"/>
        <end position="125"/>
    </location>
</feature>
<evidence type="ECO:0000256" key="2">
    <source>
        <dbReference type="ARBA" id="ARBA00022694"/>
    </source>
</evidence>
<feature type="region of interest" description="Disordered" evidence="8">
    <location>
        <begin position="199"/>
        <end position="219"/>
    </location>
</feature>
<dbReference type="InterPro" id="IPR016193">
    <property type="entry name" value="Cytidine_deaminase-like"/>
</dbReference>
<dbReference type="InterPro" id="IPR058535">
    <property type="entry name" value="MafB19-deam"/>
</dbReference>
<dbReference type="InterPro" id="IPR028883">
    <property type="entry name" value="tRNA_aden_deaminase"/>
</dbReference>
<dbReference type="Pfam" id="PF14437">
    <property type="entry name" value="MafB19-deam"/>
    <property type="match status" value="1"/>
</dbReference>
<feature type="binding site" evidence="7">
    <location>
        <position position="96"/>
    </location>
    <ligand>
        <name>Zn(2+)</name>
        <dbReference type="ChEBI" id="CHEBI:29105"/>
        <note>catalytic</note>
    </ligand>
</feature>
<dbReference type="PANTHER" id="PTHR11079">
    <property type="entry name" value="CYTOSINE DEAMINASE FAMILY MEMBER"/>
    <property type="match status" value="1"/>
</dbReference>
<keyword evidence="5 7" id="KW-0862">Zinc</keyword>
<feature type="binding site" evidence="7">
    <location>
        <position position="66"/>
    </location>
    <ligand>
        <name>Zn(2+)</name>
        <dbReference type="ChEBI" id="CHEBI:29105"/>
        <note>catalytic</note>
    </ligand>
</feature>
<comment type="function">
    <text evidence="7">Catalyzes the deamination of adenosine to inosine at the wobble position 34 of tRNA(Arg2).</text>
</comment>
<evidence type="ECO:0000256" key="7">
    <source>
        <dbReference type="HAMAP-Rule" id="MF_00972"/>
    </source>
</evidence>
<evidence type="ECO:0000256" key="4">
    <source>
        <dbReference type="ARBA" id="ARBA00022801"/>
    </source>
</evidence>
<dbReference type="NCBIfam" id="NF008113">
    <property type="entry name" value="PRK10860.1"/>
    <property type="match status" value="1"/>
</dbReference>
<feature type="compositionally biased region" description="Polar residues" evidence="8">
    <location>
        <begin position="209"/>
        <end position="219"/>
    </location>
</feature>
<dbReference type="GO" id="GO:0052717">
    <property type="term" value="F:tRNA-specific adenosine-34 deaminase activity"/>
    <property type="evidence" value="ECO:0007669"/>
    <property type="project" value="UniProtKB-UniRule"/>
</dbReference>
<reference evidence="10 11" key="1">
    <citation type="submission" date="2016-11" db="EMBL/GenBank/DDBJ databases">
        <title>Description of two novel members of the family Erysipelotrichaceae: Ileibacterium lipovorans gen. nov., sp. nov. and Dubosiella newyorkensis, gen. nov., sp. nov.</title>
        <authorList>
            <person name="Cox L.M."/>
            <person name="Sohn J."/>
            <person name="Tyrrell K.L."/>
            <person name="Citron D.M."/>
            <person name="Lawson P.A."/>
            <person name="Patel N.B."/>
            <person name="Iizumi T."/>
            <person name="Perez-Perez G.I."/>
            <person name="Goldstein E.J."/>
            <person name="Blaser M.J."/>
        </authorList>
    </citation>
    <scope>NUCLEOTIDE SEQUENCE [LARGE SCALE GENOMIC DNA]</scope>
    <source>
        <strain evidence="10 11">NYU-BL-A3</strain>
    </source>
</reference>
<gene>
    <name evidence="7" type="primary">tadA</name>
    <name evidence="10" type="ORF">BO222_04605</name>
</gene>
<dbReference type="FunFam" id="3.40.140.10:FF:000005">
    <property type="entry name" value="tRNA-specific adenosine deaminase"/>
    <property type="match status" value="1"/>
</dbReference>
<protein>
    <recommendedName>
        <fullName evidence="7">tRNA-specific adenosine deaminase</fullName>
        <ecNumber evidence="7">3.5.4.33</ecNumber>
    </recommendedName>
</protein>
<evidence type="ECO:0000256" key="5">
    <source>
        <dbReference type="ARBA" id="ARBA00022833"/>
    </source>
</evidence>
<sequence>MANCSEKLNQDIELSVHEKFMNEALRLARKAASLDEVPIGCVIVKENQIIGRGFNEREVLQKSTAHSEIIAIEQACKQTGFWRLDDCDLYVTLEPCPMCAGAIIQSRIRNVYFGAYDPKGGSCGSVVNLFEVSAYNHHPNYLGGILEQECGQLLSDFFRNKRKLKKAEKLKTSIKSQKDCIDSQISEKALISELADFEQDEKGEKRNGLPSTLQEIPTN</sequence>
<dbReference type="GO" id="GO:0008270">
    <property type="term" value="F:zinc ion binding"/>
    <property type="evidence" value="ECO:0007669"/>
    <property type="project" value="UniProtKB-UniRule"/>
</dbReference>
<dbReference type="InterPro" id="IPR002125">
    <property type="entry name" value="CMP_dCMP_dom"/>
</dbReference>
<dbReference type="GO" id="GO:0002100">
    <property type="term" value="P:tRNA wobble adenosine to inosine editing"/>
    <property type="evidence" value="ECO:0007669"/>
    <property type="project" value="UniProtKB-UniRule"/>
</dbReference>
<keyword evidence="2 7" id="KW-0819">tRNA processing</keyword>
<keyword evidence="3 7" id="KW-0479">Metal-binding</keyword>
<dbReference type="GeneID" id="82202496"/>
<dbReference type="EMBL" id="MPJW01000100">
    <property type="protein sequence ID" value="OLU40703.1"/>
    <property type="molecule type" value="Genomic_DNA"/>
</dbReference>
<keyword evidence="4 7" id="KW-0378">Hydrolase</keyword>
<evidence type="ECO:0000313" key="11">
    <source>
        <dbReference type="Proteomes" id="UP000186341"/>
    </source>
</evidence>
<evidence type="ECO:0000313" key="10">
    <source>
        <dbReference type="EMBL" id="OLU40703.1"/>
    </source>
</evidence>
<evidence type="ECO:0000256" key="1">
    <source>
        <dbReference type="ARBA" id="ARBA00011738"/>
    </source>
</evidence>
<dbReference type="RefSeq" id="WP_075818821.1">
    <property type="nucleotide sequence ID" value="NZ_CAPFLH010000107.1"/>
</dbReference>
<accession>A0A1U7NGZ1</accession>
<dbReference type="CDD" id="cd01285">
    <property type="entry name" value="nucleoside_deaminase"/>
    <property type="match status" value="1"/>
</dbReference>
<evidence type="ECO:0000259" key="9">
    <source>
        <dbReference type="PROSITE" id="PS51747"/>
    </source>
</evidence>
<comment type="catalytic activity">
    <reaction evidence="6 7">
        <text>adenosine(34) in tRNA + H2O + H(+) = inosine(34) in tRNA + NH4(+)</text>
        <dbReference type="Rhea" id="RHEA:43168"/>
        <dbReference type="Rhea" id="RHEA-COMP:10373"/>
        <dbReference type="Rhea" id="RHEA-COMP:10374"/>
        <dbReference type="ChEBI" id="CHEBI:15377"/>
        <dbReference type="ChEBI" id="CHEBI:15378"/>
        <dbReference type="ChEBI" id="CHEBI:28938"/>
        <dbReference type="ChEBI" id="CHEBI:74411"/>
        <dbReference type="ChEBI" id="CHEBI:82852"/>
        <dbReference type="EC" id="3.5.4.33"/>
    </reaction>
</comment>
<evidence type="ECO:0000256" key="3">
    <source>
        <dbReference type="ARBA" id="ARBA00022723"/>
    </source>
</evidence>
<dbReference type="AlphaFoldDB" id="A0A1U7NGZ1"/>
<proteinExistence type="inferred from homology"/>
<feature type="binding site" evidence="7">
    <location>
        <position position="99"/>
    </location>
    <ligand>
        <name>Zn(2+)</name>
        <dbReference type="ChEBI" id="CHEBI:29105"/>
        <note>catalytic</note>
    </ligand>
</feature>
<dbReference type="SUPFAM" id="SSF53927">
    <property type="entry name" value="Cytidine deaminase-like"/>
    <property type="match status" value="1"/>
</dbReference>
<comment type="similarity">
    <text evidence="7">Belongs to the cytidine and deoxycytidylate deaminase family.</text>
</comment>
<comment type="caution">
    <text evidence="10">The sequence shown here is derived from an EMBL/GenBank/DDBJ whole genome shotgun (WGS) entry which is preliminary data.</text>
</comment>
<name>A0A1U7NGZ1_9FIRM</name>
<evidence type="ECO:0000256" key="6">
    <source>
        <dbReference type="ARBA" id="ARBA00048045"/>
    </source>
</evidence>
<feature type="active site" description="Proton donor" evidence="7">
    <location>
        <position position="68"/>
    </location>
</feature>
<dbReference type="Proteomes" id="UP000186341">
    <property type="component" value="Unassembled WGS sequence"/>
</dbReference>
<evidence type="ECO:0000256" key="8">
    <source>
        <dbReference type="SAM" id="MobiDB-lite"/>
    </source>
</evidence>
<dbReference type="PROSITE" id="PS51747">
    <property type="entry name" value="CYT_DCMP_DEAMINASES_2"/>
    <property type="match status" value="1"/>
</dbReference>